<feature type="non-terminal residue" evidence="1">
    <location>
        <position position="94"/>
    </location>
</feature>
<gene>
    <name evidence="1" type="ORF">BDY19DRAFT_972665</name>
</gene>
<dbReference type="Proteomes" id="UP001055072">
    <property type="component" value="Unassembled WGS sequence"/>
</dbReference>
<protein>
    <submittedName>
        <fullName evidence="1">Uncharacterized protein</fullName>
    </submittedName>
</protein>
<name>A0ACB8TQL0_9APHY</name>
<comment type="caution">
    <text evidence="1">The sequence shown here is derived from an EMBL/GenBank/DDBJ whole genome shotgun (WGS) entry which is preliminary data.</text>
</comment>
<organism evidence="1 2">
    <name type="scientific">Irpex rosettiformis</name>
    <dbReference type="NCBI Taxonomy" id="378272"/>
    <lineage>
        <taxon>Eukaryota</taxon>
        <taxon>Fungi</taxon>
        <taxon>Dikarya</taxon>
        <taxon>Basidiomycota</taxon>
        <taxon>Agaricomycotina</taxon>
        <taxon>Agaricomycetes</taxon>
        <taxon>Polyporales</taxon>
        <taxon>Irpicaceae</taxon>
        <taxon>Irpex</taxon>
    </lineage>
</organism>
<evidence type="ECO:0000313" key="1">
    <source>
        <dbReference type="EMBL" id="KAI0084226.1"/>
    </source>
</evidence>
<sequence>MPVTSEFNSMLSVFLGGLRVIAGLLALSNVRLLYIAGKGTFGYFARPWWPGCFCGPRTDACYLVILGYSPCIGNTRRPSNGSKRSLFKKLERNP</sequence>
<reference evidence="1" key="1">
    <citation type="journal article" date="2021" name="Environ. Microbiol.">
        <title>Gene family expansions and transcriptome signatures uncover fungal adaptations to wood decay.</title>
        <authorList>
            <person name="Hage H."/>
            <person name="Miyauchi S."/>
            <person name="Viragh M."/>
            <person name="Drula E."/>
            <person name="Min B."/>
            <person name="Chaduli D."/>
            <person name="Navarro D."/>
            <person name="Favel A."/>
            <person name="Norest M."/>
            <person name="Lesage-Meessen L."/>
            <person name="Balint B."/>
            <person name="Merenyi Z."/>
            <person name="de Eugenio L."/>
            <person name="Morin E."/>
            <person name="Martinez A.T."/>
            <person name="Baldrian P."/>
            <person name="Stursova M."/>
            <person name="Martinez M.J."/>
            <person name="Novotny C."/>
            <person name="Magnuson J.K."/>
            <person name="Spatafora J.W."/>
            <person name="Maurice S."/>
            <person name="Pangilinan J."/>
            <person name="Andreopoulos W."/>
            <person name="LaButti K."/>
            <person name="Hundley H."/>
            <person name="Na H."/>
            <person name="Kuo A."/>
            <person name="Barry K."/>
            <person name="Lipzen A."/>
            <person name="Henrissat B."/>
            <person name="Riley R."/>
            <person name="Ahrendt S."/>
            <person name="Nagy L.G."/>
            <person name="Grigoriev I.V."/>
            <person name="Martin F."/>
            <person name="Rosso M.N."/>
        </authorList>
    </citation>
    <scope>NUCLEOTIDE SEQUENCE</scope>
    <source>
        <strain evidence="1">CBS 384.51</strain>
    </source>
</reference>
<dbReference type="EMBL" id="MU274945">
    <property type="protein sequence ID" value="KAI0084226.1"/>
    <property type="molecule type" value="Genomic_DNA"/>
</dbReference>
<keyword evidence="2" id="KW-1185">Reference proteome</keyword>
<accession>A0ACB8TQL0</accession>
<evidence type="ECO:0000313" key="2">
    <source>
        <dbReference type="Proteomes" id="UP001055072"/>
    </source>
</evidence>
<proteinExistence type="predicted"/>